<dbReference type="InterPro" id="IPR047057">
    <property type="entry name" value="MerR_fam"/>
</dbReference>
<dbReference type="Pfam" id="PF13411">
    <property type="entry name" value="MerR_1"/>
    <property type="match status" value="1"/>
</dbReference>
<dbReference type="KEGG" id="bhc:JFL75_18250"/>
<dbReference type="GO" id="GO:0003700">
    <property type="term" value="F:DNA-binding transcription factor activity"/>
    <property type="evidence" value="ECO:0007669"/>
    <property type="project" value="InterPro"/>
</dbReference>
<feature type="domain" description="HTH merR-type" evidence="2">
    <location>
        <begin position="1"/>
        <end position="70"/>
    </location>
</feature>
<name>A0A7T7XM97_9SPIR</name>
<keyword evidence="4" id="KW-1185">Reference proteome</keyword>
<dbReference type="Gene3D" id="1.10.1660.10">
    <property type="match status" value="1"/>
</dbReference>
<dbReference type="InterPro" id="IPR000551">
    <property type="entry name" value="MerR-type_HTH_dom"/>
</dbReference>
<keyword evidence="1" id="KW-0238">DNA-binding</keyword>
<sequence>MEYSIGEFSEITTIGIYTLRYYEKEGLLKPERNGSGRRVYDERDIAWIEFIKRLKDTGMPITEIREYAVLREKGDKTLRQRYALLTKHKIYLGKKIKELNRHYRKLDDKIRYYENEIKKRK</sequence>
<evidence type="ECO:0000259" key="2">
    <source>
        <dbReference type="PROSITE" id="PS50937"/>
    </source>
</evidence>
<dbReference type="EMBL" id="CP067089">
    <property type="protein sequence ID" value="QQO08848.1"/>
    <property type="molecule type" value="Genomic_DNA"/>
</dbReference>
<evidence type="ECO:0000256" key="1">
    <source>
        <dbReference type="ARBA" id="ARBA00023125"/>
    </source>
</evidence>
<dbReference type="GO" id="GO:0003677">
    <property type="term" value="F:DNA binding"/>
    <property type="evidence" value="ECO:0007669"/>
    <property type="project" value="UniProtKB-KW"/>
</dbReference>
<protein>
    <submittedName>
        <fullName evidence="3">MerR family transcriptional regulator</fullName>
    </submittedName>
</protein>
<organism evidence="3 4">
    <name type="scientific">Breznakiella homolactica</name>
    <dbReference type="NCBI Taxonomy" id="2798577"/>
    <lineage>
        <taxon>Bacteria</taxon>
        <taxon>Pseudomonadati</taxon>
        <taxon>Spirochaetota</taxon>
        <taxon>Spirochaetia</taxon>
        <taxon>Spirochaetales</taxon>
        <taxon>Breznakiellaceae</taxon>
        <taxon>Breznakiella</taxon>
    </lineage>
</organism>
<dbReference type="InterPro" id="IPR009061">
    <property type="entry name" value="DNA-bd_dom_put_sf"/>
</dbReference>
<dbReference type="Proteomes" id="UP000595917">
    <property type="component" value="Chromosome"/>
</dbReference>
<evidence type="ECO:0000313" key="4">
    <source>
        <dbReference type="Proteomes" id="UP000595917"/>
    </source>
</evidence>
<proteinExistence type="predicted"/>
<dbReference type="PANTHER" id="PTHR30204:SF98">
    <property type="entry name" value="HTH-TYPE TRANSCRIPTIONAL REGULATOR ADHR"/>
    <property type="match status" value="1"/>
</dbReference>
<dbReference type="RefSeq" id="WP_215626154.1">
    <property type="nucleotide sequence ID" value="NZ_CP067089.2"/>
</dbReference>
<evidence type="ECO:0000313" key="3">
    <source>
        <dbReference type="EMBL" id="QQO08848.1"/>
    </source>
</evidence>
<dbReference type="SMART" id="SM00422">
    <property type="entry name" value="HTH_MERR"/>
    <property type="match status" value="1"/>
</dbReference>
<reference evidence="3" key="1">
    <citation type="submission" date="2021-01" db="EMBL/GenBank/DDBJ databases">
        <title>Description of Breznakiella homolactica.</title>
        <authorList>
            <person name="Song Y."/>
            <person name="Brune A."/>
        </authorList>
    </citation>
    <scope>NUCLEOTIDE SEQUENCE</scope>
    <source>
        <strain evidence="3">RmG30</strain>
    </source>
</reference>
<dbReference type="PRINTS" id="PR00040">
    <property type="entry name" value="HTHMERR"/>
</dbReference>
<dbReference type="PROSITE" id="PS50937">
    <property type="entry name" value="HTH_MERR_2"/>
    <property type="match status" value="1"/>
</dbReference>
<dbReference type="SUPFAM" id="SSF46955">
    <property type="entry name" value="Putative DNA-binding domain"/>
    <property type="match status" value="1"/>
</dbReference>
<accession>A0A7T7XM97</accession>
<gene>
    <name evidence="3" type="ORF">JFL75_18250</name>
</gene>
<dbReference type="CDD" id="cd01109">
    <property type="entry name" value="HTH_YyaN"/>
    <property type="match status" value="1"/>
</dbReference>
<dbReference type="PANTHER" id="PTHR30204">
    <property type="entry name" value="REDOX-CYCLING DRUG-SENSING TRANSCRIPTIONAL ACTIVATOR SOXR"/>
    <property type="match status" value="1"/>
</dbReference>
<dbReference type="AlphaFoldDB" id="A0A7T7XM97"/>